<organism evidence="3 4">
    <name type="scientific">Microlunatus parietis</name>
    <dbReference type="NCBI Taxonomy" id="682979"/>
    <lineage>
        <taxon>Bacteria</taxon>
        <taxon>Bacillati</taxon>
        <taxon>Actinomycetota</taxon>
        <taxon>Actinomycetes</taxon>
        <taxon>Propionibacteriales</taxon>
        <taxon>Propionibacteriaceae</taxon>
        <taxon>Microlunatus</taxon>
    </lineage>
</organism>
<feature type="region of interest" description="Disordered" evidence="1">
    <location>
        <begin position="32"/>
        <end position="51"/>
    </location>
</feature>
<keyword evidence="4" id="KW-1185">Reference proteome</keyword>
<dbReference type="EMBL" id="JACCBU010000001">
    <property type="protein sequence ID" value="NYE72892.1"/>
    <property type="molecule type" value="Genomic_DNA"/>
</dbReference>
<protein>
    <submittedName>
        <fullName evidence="3">Uncharacterized protein</fullName>
    </submittedName>
</protein>
<proteinExistence type="predicted"/>
<evidence type="ECO:0000313" key="3">
    <source>
        <dbReference type="EMBL" id="NYE72892.1"/>
    </source>
</evidence>
<dbReference type="Gene3D" id="3.50.7.10">
    <property type="entry name" value="GroEL"/>
    <property type="match status" value="1"/>
</dbReference>
<comment type="caution">
    <text evidence="3">The sequence shown here is derived from an EMBL/GenBank/DDBJ whole genome shotgun (WGS) entry which is preliminary data.</text>
</comment>
<feature type="region of interest" description="Disordered" evidence="1">
    <location>
        <begin position="56"/>
        <end position="78"/>
    </location>
</feature>
<keyword evidence="2" id="KW-0812">Transmembrane</keyword>
<feature type="transmembrane region" description="Helical" evidence="2">
    <location>
        <begin position="6"/>
        <end position="24"/>
    </location>
</feature>
<dbReference type="RefSeq" id="WP_179754004.1">
    <property type="nucleotide sequence ID" value="NZ_JACCBU010000001.1"/>
</dbReference>
<sequence length="231" mass="24819">MDSWILGLIVVAVIGVAVIVYGAVSDRRRRQHALDQLASPPKRDIPRFSPDSPAPHYLNDLEAHRPPENAPSTDLTEDQRTELAALIKDPATITLPVRRASAHFVTDKASGWAVLDTPRVLLCADPLHSVRELLGVLERTIAARGSLVIMAPEFAEDVRRTLEVNQIRRMLGVLAVIGDAEALAAAAQATGATVTPVGDLRAGYVPDDALGRCARWIAEARASHVVLASAD</sequence>
<evidence type="ECO:0000256" key="1">
    <source>
        <dbReference type="SAM" id="MobiDB-lite"/>
    </source>
</evidence>
<dbReference type="AlphaFoldDB" id="A0A7Y9IA15"/>
<dbReference type="SUPFAM" id="SSF52029">
    <property type="entry name" value="GroEL apical domain-like"/>
    <property type="match status" value="1"/>
</dbReference>
<keyword evidence="2" id="KW-1133">Transmembrane helix</keyword>
<gene>
    <name evidence="3" type="ORF">BKA15_004221</name>
</gene>
<dbReference type="InterPro" id="IPR027409">
    <property type="entry name" value="GroEL-like_apical_dom_sf"/>
</dbReference>
<accession>A0A7Y9IA15</accession>
<dbReference type="Proteomes" id="UP000569914">
    <property type="component" value="Unassembled WGS sequence"/>
</dbReference>
<keyword evidence="2" id="KW-0472">Membrane</keyword>
<reference evidence="3 4" key="1">
    <citation type="submission" date="2020-07" db="EMBL/GenBank/DDBJ databases">
        <title>Sequencing the genomes of 1000 actinobacteria strains.</title>
        <authorList>
            <person name="Klenk H.-P."/>
        </authorList>
    </citation>
    <scope>NUCLEOTIDE SEQUENCE [LARGE SCALE GENOMIC DNA]</scope>
    <source>
        <strain evidence="3 4">DSM 22083</strain>
    </source>
</reference>
<name>A0A7Y9IA15_9ACTN</name>
<evidence type="ECO:0000256" key="2">
    <source>
        <dbReference type="SAM" id="Phobius"/>
    </source>
</evidence>
<evidence type="ECO:0000313" key="4">
    <source>
        <dbReference type="Proteomes" id="UP000569914"/>
    </source>
</evidence>